<evidence type="ECO:0000313" key="2">
    <source>
        <dbReference type="EMBL" id="EMD67029.1"/>
    </source>
</evidence>
<dbReference type="GeneID" id="19131826"/>
<name>M2SMQ3_COCSN</name>
<proteinExistence type="predicted"/>
<dbReference type="RefSeq" id="XP_007706242.1">
    <property type="nucleotide sequence ID" value="XM_007708052.1"/>
</dbReference>
<organism evidence="1 3">
    <name type="scientific">Cochliobolus sativus (strain ND90Pr / ATCC 201652)</name>
    <name type="common">Common root rot and spot blotch fungus</name>
    <name type="synonym">Bipolaris sorokiniana</name>
    <dbReference type="NCBI Taxonomy" id="665912"/>
    <lineage>
        <taxon>Eukaryota</taxon>
        <taxon>Fungi</taxon>
        <taxon>Dikarya</taxon>
        <taxon>Ascomycota</taxon>
        <taxon>Pezizomycotina</taxon>
        <taxon>Dothideomycetes</taxon>
        <taxon>Pleosporomycetidae</taxon>
        <taxon>Pleosporales</taxon>
        <taxon>Pleosporineae</taxon>
        <taxon>Pleosporaceae</taxon>
        <taxon>Bipolaris</taxon>
    </lineage>
</organism>
<keyword evidence="3" id="KW-1185">Reference proteome</keyword>
<evidence type="ECO:0000313" key="3">
    <source>
        <dbReference type="Proteomes" id="UP000016934"/>
    </source>
</evidence>
<dbReference type="GeneID" id="19132422"/>
<gene>
    <name evidence="2" type="ORF">COCSADRAFT_157466</name>
    <name evidence="1" type="ORF">COCSADRAFT_165958</name>
</gene>
<dbReference type="AlphaFoldDB" id="M2SMQ3"/>
<dbReference type="KEGG" id="bsc:COCSADRAFT_165958"/>
<sequence>MPPDSDTIDVHVPGTQARAEIEAQIQNEIDMETTEPATPTQTTIPSEQLLTI</sequence>
<reference evidence="1 3" key="1">
    <citation type="journal article" date="2012" name="PLoS Pathog.">
        <title>Diverse lifestyles and strategies of plant pathogenesis encoded in the genomes of eighteen Dothideomycetes fungi.</title>
        <authorList>
            <person name="Ohm R.A."/>
            <person name="Feau N."/>
            <person name="Henrissat B."/>
            <person name="Schoch C.L."/>
            <person name="Horwitz B.A."/>
            <person name="Barry K.W."/>
            <person name="Condon B.J."/>
            <person name="Copeland A.C."/>
            <person name="Dhillon B."/>
            <person name="Glaser F."/>
            <person name="Hesse C.N."/>
            <person name="Kosti I."/>
            <person name="LaButti K."/>
            <person name="Lindquist E.A."/>
            <person name="Lucas S."/>
            <person name="Salamov A.A."/>
            <person name="Bradshaw R.E."/>
            <person name="Ciuffetti L."/>
            <person name="Hamelin R.C."/>
            <person name="Kema G.H.J."/>
            <person name="Lawrence C."/>
            <person name="Scott J.A."/>
            <person name="Spatafora J.W."/>
            <person name="Turgeon B.G."/>
            <person name="de Wit P.J.G.M."/>
            <person name="Zhong S."/>
            <person name="Goodwin S.B."/>
            <person name="Grigoriev I.V."/>
        </authorList>
    </citation>
    <scope>NUCLEOTIDE SEQUENCE [LARGE SCALE GENOMIC DNA]</scope>
    <source>
        <strain evidence="1">ND90Pr</strain>
        <strain evidence="3">ND90Pr / ATCC 201652</strain>
    </source>
</reference>
<dbReference type="RefSeq" id="XP_007696791.1">
    <property type="nucleotide sequence ID" value="XM_007698601.1"/>
</dbReference>
<dbReference type="EMBL" id="KB445779">
    <property type="protein sequence ID" value="EMD58057.1"/>
    <property type="molecule type" value="Genomic_DNA"/>
</dbReference>
<reference evidence="1" key="2">
    <citation type="submission" date="2012-05" db="EMBL/GenBank/DDBJ databases">
        <title>Comparative genome structure, secondary metabolite and effector coding capacity across Cochliobolus pathogens.</title>
        <authorList>
            <consortium name="US DOE Joint Genome Institute (JGI-PGF)"/>
            <person name="Condon B.J."/>
            <person name="Leng Y."/>
            <person name="Wu D."/>
            <person name="Bushley K.E."/>
            <person name="Ohm R.A."/>
            <person name="Otillar R."/>
            <person name="Martin J."/>
            <person name="Schackwitz W."/>
            <person name="Grimwood J."/>
            <person name="MohdZainudin N."/>
            <person name="Xue C."/>
            <person name="Wang R."/>
            <person name="Dhillon B."/>
            <person name="Tu Z.J."/>
            <person name="Steffenson B.J."/>
            <person name="Salamov A."/>
            <person name="Sun H."/>
            <person name="Lowry S."/>
            <person name="LaButti K."/>
            <person name="Han J."/>
            <person name="Copeland A."/>
            <person name="Lindquist E."/>
            <person name="Lucas S."/>
            <person name="Barry K."/>
            <person name="Schmutz J."/>
            <person name="Baker S."/>
            <person name="Grigoriev I.V."/>
            <person name="Zhong S."/>
            <person name="Turgeon B.G."/>
        </authorList>
    </citation>
    <scope>NUCLEOTIDE SEQUENCE</scope>
    <source>
        <strain evidence="1">ND90Pr</strain>
    </source>
</reference>
<dbReference type="Proteomes" id="UP000016934">
    <property type="component" value="Unassembled WGS sequence"/>
</dbReference>
<protein>
    <submittedName>
        <fullName evidence="1">Uncharacterized protein</fullName>
    </submittedName>
</protein>
<evidence type="ECO:0000313" key="1">
    <source>
        <dbReference type="EMBL" id="EMD58057.1"/>
    </source>
</evidence>
<dbReference type="EMBL" id="KB445639">
    <property type="protein sequence ID" value="EMD67029.1"/>
    <property type="molecule type" value="Genomic_DNA"/>
</dbReference>
<reference evidence="3" key="3">
    <citation type="journal article" date="2013" name="PLoS Genet.">
        <title>Comparative genome structure, secondary metabolite, and effector coding capacity across Cochliobolus pathogens.</title>
        <authorList>
            <person name="Condon B.J."/>
            <person name="Leng Y."/>
            <person name="Wu D."/>
            <person name="Bushley K.E."/>
            <person name="Ohm R.A."/>
            <person name="Otillar R."/>
            <person name="Martin J."/>
            <person name="Schackwitz W."/>
            <person name="Grimwood J."/>
            <person name="MohdZainudin N."/>
            <person name="Xue C."/>
            <person name="Wang R."/>
            <person name="Manning V.A."/>
            <person name="Dhillon B."/>
            <person name="Tu Z.J."/>
            <person name="Steffenson B.J."/>
            <person name="Salamov A."/>
            <person name="Sun H."/>
            <person name="Lowry S."/>
            <person name="LaButti K."/>
            <person name="Han J."/>
            <person name="Copeland A."/>
            <person name="Lindquist E."/>
            <person name="Barry K."/>
            <person name="Schmutz J."/>
            <person name="Baker S.E."/>
            <person name="Ciuffetti L.M."/>
            <person name="Grigoriev I.V."/>
            <person name="Zhong S."/>
            <person name="Turgeon B.G."/>
        </authorList>
    </citation>
    <scope>NUCLEOTIDE SEQUENCE [LARGE SCALE GENOMIC DNA]</scope>
    <source>
        <strain evidence="3">ND90Pr / ATCC 201652</strain>
    </source>
</reference>
<dbReference type="HOGENOM" id="CLU_3087091_0_0_1"/>
<accession>M2SMQ3</accession>
<dbReference type="KEGG" id="bsc:COCSADRAFT_157466"/>